<dbReference type="AlphaFoldDB" id="A0A0N0DWP2"/>
<evidence type="ECO:0000313" key="3">
    <source>
        <dbReference type="Proteomes" id="UP000037923"/>
    </source>
</evidence>
<feature type="compositionally biased region" description="Pro residues" evidence="1">
    <location>
        <begin position="680"/>
        <end position="697"/>
    </location>
</feature>
<dbReference type="OMA" id="SPLHWET"/>
<evidence type="ECO:0000256" key="1">
    <source>
        <dbReference type="SAM" id="MobiDB-lite"/>
    </source>
</evidence>
<feature type="region of interest" description="Disordered" evidence="1">
    <location>
        <begin position="535"/>
        <end position="697"/>
    </location>
</feature>
<dbReference type="Pfam" id="PF06108">
    <property type="entry name" value="DUF952"/>
    <property type="match status" value="1"/>
</dbReference>
<dbReference type="RefSeq" id="XP_015660493.1">
    <property type="nucleotide sequence ID" value="XM_015800486.1"/>
</dbReference>
<proteinExistence type="predicted"/>
<dbReference type="EMBL" id="LGTL01000005">
    <property type="protein sequence ID" value="KPA82055.1"/>
    <property type="molecule type" value="Genomic_DNA"/>
</dbReference>
<accession>A0A0N0DWP2</accession>
<feature type="region of interest" description="Disordered" evidence="1">
    <location>
        <begin position="1"/>
        <end position="282"/>
    </location>
</feature>
<dbReference type="Proteomes" id="UP000037923">
    <property type="component" value="Unassembled WGS sequence"/>
</dbReference>
<feature type="compositionally biased region" description="Low complexity" evidence="1">
    <location>
        <begin position="1"/>
        <end position="14"/>
    </location>
</feature>
<feature type="compositionally biased region" description="Pro residues" evidence="1">
    <location>
        <begin position="651"/>
        <end position="662"/>
    </location>
</feature>
<reference evidence="2 3" key="1">
    <citation type="submission" date="2015-07" db="EMBL/GenBank/DDBJ databases">
        <title>High-quality genome of monoxenous trypanosomatid Leptomonas pyrrhocoris.</title>
        <authorList>
            <person name="Flegontov P."/>
            <person name="Butenko A."/>
            <person name="Firsov S."/>
            <person name="Vlcek C."/>
            <person name="Logacheva M.D."/>
            <person name="Field M."/>
            <person name="Filatov D."/>
            <person name="Flegontova O."/>
            <person name="Gerasimov E."/>
            <person name="Jackson A.P."/>
            <person name="Kelly S."/>
            <person name="Opperdoes F."/>
            <person name="O'Reilly A."/>
            <person name="Votypka J."/>
            <person name="Yurchenko V."/>
            <person name="Lukes J."/>
        </authorList>
    </citation>
    <scope>NUCLEOTIDE SEQUENCE [LARGE SCALE GENOMIC DNA]</scope>
    <source>
        <strain evidence="2">H10</strain>
    </source>
</reference>
<dbReference type="SUPFAM" id="SSF56399">
    <property type="entry name" value="ADP-ribosylation"/>
    <property type="match status" value="1"/>
</dbReference>
<organism evidence="2 3">
    <name type="scientific">Leptomonas pyrrhocoris</name>
    <name type="common">Firebug parasite</name>
    <dbReference type="NCBI Taxonomy" id="157538"/>
    <lineage>
        <taxon>Eukaryota</taxon>
        <taxon>Discoba</taxon>
        <taxon>Euglenozoa</taxon>
        <taxon>Kinetoplastea</taxon>
        <taxon>Metakinetoplastina</taxon>
        <taxon>Trypanosomatida</taxon>
        <taxon>Trypanosomatidae</taxon>
        <taxon>Leishmaniinae</taxon>
        <taxon>Leptomonas</taxon>
    </lineage>
</organism>
<feature type="compositionally biased region" description="Basic and acidic residues" evidence="1">
    <location>
        <begin position="574"/>
        <end position="588"/>
    </location>
</feature>
<feature type="compositionally biased region" description="Pro residues" evidence="1">
    <location>
        <begin position="96"/>
        <end position="106"/>
    </location>
</feature>
<dbReference type="Gene3D" id="3.20.170.20">
    <property type="entry name" value="Protein of unknown function DUF952"/>
    <property type="match status" value="1"/>
</dbReference>
<dbReference type="GeneID" id="26903511"/>
<dbReference type="VEuPathDB" id="TriTrypDB:LpyrH10_05_0800"/>
<dbReference type="OrthoDB" id="265987at2759"/>
<evidence type="ECO:0000313" key="2">
    <source>
        <dbReference type="EMBL" id="KPA82055.1"/>
    </source>
</evidence>
<dbReference type="RefSeq" id="XP_015660495.1">
    <property type="nucleotide sequence ID" value="XM_015800488.1"/>
</dbReference>
<dbReference type="EMBL" id="LGTL01000005">
    <property type="protein sequence ID" value="KPA82056.1"/>
    <property type="molecule type" value="Genomic_DNA"/>
</dbReference>
<protein>
    <submittedName>
        <fullName evidence="2">Uncharacterized protein</fullName>
    </submittedName>
</protein>
<feature type="compositionally biased region" description="Basic and acidic residues" evidence="1">
    <location>
        <begin position="224"/>
        <end position="239"/>
    </location>
</feature>
<dbReference type="InterPro" id="IPR009297">
    <property type="entry name" value="DUF952"/>
</dbReference>
<keyword evidence="3" id="KW-1185">Reference proteome</keyword>
<comment type="caution">
    <text evidence="2">The sequence shown here is derived from an EMBL/GenBank/DDBJ whole genome shotgun (WGS) entry which is preliminary data.</text>
</comment>
<name>A0A0N0DWP2_LEPPY</name>
<feature type="compositionally biased region" description="Low complexity" evidence="1">
    <location>
        <begin position="85"/>
        <end position="95"/>
    </location>
</feature>
<feature type="compositionally biased region" description="Basic and acidic residues" evidence="1">
    <location>
        <begin position="257"/>
        <end position="267"/>
    </location>
</feature>
<sequence>MGGCCSAQGTASGAPPAPGASPARDKAKATLRPAQAHPPAKADGKKVPPAASTSKKVVPAGPPVQATKTSEPTANKAEEKQPAVPAEAAPKDLLPAAPPLPPPSPVPAANAEKEGAPVAPPSSKAEAHFGLPPPPATQKASPIAITPERAKPPQFTPRSNGDDTDDGTRGPSTARVEEVPPSPARESVVATGKALPADDARVLQRVPPPPPPLSVLSAPSVQETPREEPEQDEGNARDAEDTEGAAAAEEPNPLADILRRQQEEKQRYPTALTTDAKDDAPLEISMEEGKKGTSAAGGSAAATGAAKYAADDSENGAAVVAAEEVRKKPLAEPGTVMAFPAPADDSANVNAASRHGRVFKILLHEEWEELRETGEFHGNAVDRVDGCIGFATADQAREAATAHPGGSAPLVLVCCTIEALSKPAGPADGITAAAASSNSEGASPLRWEAAPLLGQRQPQLHRALYRDADVLWFTECANGSAVAARLAQEMVVSDGGSEGNDDEAPEKVAFTGDKDDLDNKAISFTDTSEIERELAEEDNAENAKEAADVQDSNGSIDMPSKARAAAGEGSYAEDAPRSAKHEEDKDSDNTPQPVVKAMLPDITLASPSRESDRARAPTQHAVSMMQAPEAAPATPQDGFDGGVDGLEPPRRVPPPLPSPPAEPLTSAADNKAAVKDGEATPPPSRPAPPTILSPQPA</sequence>
<gene>
    <name evidence="2" type="ORF">ABB37_03220</name>
</gene>
<dbReference type="RefSeq" id="XP_015660494.1">
    <property type="nucleotide sequence ID" value="XM_015800487.1"/>
</dbReference>
<feature type="region of interest" description="Disordered" evidence="1">
    <location>
        <begin position="493"/>
        <end position="516"/>
    </location>
</feature>
<dbReference type="EMBL" id="LGTL01000005">
    <property type="protein sequence ID" value="KPA82054.1"/>
    <property type="molecule type" value="Genomic_DNA"/>
</dbReference>